<dbReference type="InterPro" id="IPR036291">
    <property type="entry name" value="NAD(P)-bd_dom_sf"/>
</dbReference>
<reference evidence="7 8" key="1">
    <citation type="journal article" date="2024" name="Insects">
        <title>An Improved Chromosome-Level Genome Assembly of the Firefly Pyrocoelia pectoralis.</title>
        <authorList>
            <person name="Fu X."/>
            <person name="Meyer-Rochow V.B."/>
            <person name="Ballantyne L."/>
            <person name="Zhu X."/>
        </authorList>
    </citation>
    <scope>NUCLEOTIDE SEQUENCE [LARGE SCALE GENOMIC DNA]</scope>
    <source>
        <strain evidence="7">XCY_ONT2</strain>
    </source>
</reference>
<proteinExistence type="predicted"/>
<dbReference type="Gene3D" id="3.40.50.720">
    <property type="entry name" value="NAD(P)-binding Rossmann-like Domain"/>
    <property type="match status" value="1"/>
</dbReference>
<dbReference type="Pfam" id="PF00056">
    <property type="entry name" value="Ldh_1_N"/>
    <property type="match status" value="1"/>
</dbReference>
<evidence type="ECO:0000256" key="4">
    <source>
        <dbReference type="ARBA" id="ARBA00023002"/>
    </source>
</evidence>
<dbReference type="EC" id="1.1.1.37" evidence="1"/>
<organism evidence="7 8">
    <name type="scientific">Pyrocoelia pectoralis</name>
    <dbReference type="NCBI Taxonomy" id="417401"/>
    <lineage>
        <taxon>Eukaryota</taxon>
        <taxon>Metazoa</taxon>
        <taxon>Ecdysozoa</taxon>
        <taxon>Arthropoda</taxon>
        <taxon>Hexapoda</taxon>
        <taxon>Insecta</taxon>
        <taxon>Pterygota</taxon>
        <taxon>Neoptera</taxon>
        <taxon>Endopterygota</taxon>
        <taxon>Coleoptera</taxon>
        <taxon>Polyphaga</taxon>
        <taxon>Elateriformia</taxon>
        <taxon>Elateroidea</taxon>
        <taxon>Lampyridae</taxon>
        <taxon>Lampyrinae</taxon>
        <taxon>Pyrocoelia</taxon>
    </lineage>
</organism>
<dbReference type="PANTHER" id="PTHR11540">
    <property type="entry name" value="MALATE AND LACTATE DEHYDROGENASE"/>
    <property type="match status" value="1"/>
</dbReference>
<dbReference type="GO" id="GO:0005739">
    <property type="term" value="C:mitochondrion"/>
    <property type="evidence" value="ECO:0007669"/>
    <property type="project" value="TreeGrafter"/>
</dbReference>
<dbReference type="AlphaFoldDB" id="A0AAN7VAA7"/>
<feature type="domain" description="Lactate/malate dehydrogenase N-terminal" evidence="6">
    <location>
        <begin position="56"/>
        <end position="198"/>
    </location>
</feature>
<dbReference type="SUPFAM" id="SSF56327">
    <property type="entry name" value="LDH C-terminal domain-like"/>
    <property type="match status" value="1"/>
</dbReference>
<dbReference type="InterPro" id="IPR015955">
    <property type="entry name" value="Lactate_DH/Glyco_Ohase_4_C"/>
</dbReference>
<evidence type="ECO:0000256" key="2">
    <source>
        <dbReference type="ARBA" id="ARBA00016075"/>
    </source>
</evidence>
<dbReference type="GO" id="GO:0006099">
    <property type="term" value="P:tricarboxylic acid cycle"/>
    <property type="evidence" value="ECO:0007669"/>
    <property type="project" value="UniProtKB-KW"/>
</dbReference>
<evidence type="ECO:0000256" key="5">
    <source>
        <dbReference type="ARBA" id="ARBA00023027"/>
    </source>
</evidence>
<keyword evidence="4" id="KW-0560">Oxidoreductase</keyword>
<sequence length="389" mass="43419">MILRQTSRRSLITLIKRTAFGRYINYFSRRYFSFLFEGYSSDYTKSVNGTFQQKGVRVAVLGADTATGELLSFLLKQNPIVSQIYLYGDIVVEGIAEDLRHMDTRGEVAAFYGPNGVNKAIRCADIVLLIGKDKTPLNATAEDRLRNEMDNLVMYTKACTKYAPRSLIGVCVRPISCSLPIVSDIFRGTHWYHPGRIIGCATLMQVRINAYVGHYYGLDPVSVHVPFIGGPDTDNVVPLFSRAKPLSVLTGDISPLNNFLKNWKNSASEKCNTPIMMVSAVSEAYAINQFVTTMALGLCGDDYAICTAFVRQNIIKHCRYLVTTVQFGPEGVVHNYGVPCLTKGELVEFERSIYQLKEREKMGLKVLTLTDKPPEPKIAKRMIAYKCAG</sequence>
<accession>A0AAN7VAA7</accession>
<evidence type="ECO:0000256" key="1">
    <source>
        <dbReference type="ARBA" id="ARBA00012995"/>
    </source>
</evidence>
<keyword evidence="8" id="KW-1185">Reference proteome</keyword>
<evidence type="ECO:0000259" key="6">
    <source>
        <dbReference type="Pfam" id="PF00056"/>
    </source>
</evidence>
<dbReference type="Proteomes" id="UP001329430">
    <property type="component" value="Chromosome 7"/>
</dbReference>
<dbReference type="EMBL" id="JAVRBK010000007">
    <property type="protein sequence ID" value="KAK5641786.1"/>
    <property type="molecule type" value="Genomic_DNA"/>
</dbReference>
<protein>
    <recommendedName>
        <fullName evidence="2">Malate dehydrogenase, mitochondrial</fullName>
        <ecNumber evidence="1">1.1.1.37</ecNumber>
    </recommendedName>
</protein>
<name>A0AAN7VAA7_9COLE</name>
<keyword evidence="3" id="KW-0816">Tricarboxylic acid cycle</keyword>
<dbReference type="PANTHER" id="PTHR11540:SF16">
    <property type="entry name" value="MALATE DEHYDROGENASE, MITOCHONDRIAL"/>
    <property type="match status" value="1"/>
</dbReference>
<gene>
    <name evidence="7" type="ORF">RI129_010333</name>
</gene>
<dbReference type="SUPFAM" id="SSF51735">
    <property type="entry name" value="NAD(P)-binding Rossmann-fold domains"/>
    <property type="match status" value="1"/>
</dbReference>
<keyword evidence="5" id="KW-0520">NAD</keyword>
<evidence type="ECO:0000313" key="8">
    <source>
        <dbReference type="Proteomes" id="UP001329430"/>
    </source>
</evidence>
<dbReference type="InterPro" id="IPR001236">
    <property type="entry name" value="Lactate/malate_DH_N"/>
</dbReference>
<evidence type="ECO:0000256" key="3">
    <source>
        <dbReference type="ARBA" id="ARBA00022532"/>
    </source>
</evidence>
<dbReference type="GO" id="GO:0030060">
    <property type="term" value="F:L-malate dehydrogenase (NAD+) activity"/>
    <property type="evidence" value="ECO:0007669"/>
    <property type="project" value="UniProtKB-EC"/>
</dbReference>
<comment type="caution">
    <text evidence="7">The sequence shown here is derived from an EMBL/GenBank/DDBJ whole genome shotgun (WGS) entry which is preliminary data.</text>
</comment>
<dbReference type="Gene3D" id="3.90.110.10">
    <property type="entry name" value="Lactate dehydrogenase/glycoside hydrolase, family 4, C-terminal"/>
    <property type="match status" value="1"/>
</dbReference>
<evidence type="ECO:0000313" key="7">
    <source>
        <dbReference type="EMBL" id="KAK5641786.1"/>
    </source>
</evidence>